<feature type="region of interest" description="Disordered" evidence="1">
    <location>
        <begin position="104"/>
        <end position="126"/>
    </location>
</feature>
<dbReference type="Proteomes" id="UP000046395">
    <property type="component" value="Unassembled WGS sequence"/>
</dbReference>
<keyword evidence="3" id="KW-1185">Reference proteome</keyword>
<name>A0A5S6Q5S7_TRIMR</name>
<feature type="transmembrane region" description="Helical" evidence="2">
    <location>
        <begin position="74"/>
        <end position="99"/>
    </location>
</feature>
<evidence type="ECO:0000313" key="4">
    <source>
        <dbReference type="WBParaSite" id="TMUE_1000002575.1"/>
    </source>
</evidence>
<protein>
    <submittedName>
        <fullName evidence="4">Uncharacterized protein</fullName>
    </submittedName>
</protein>
<accession>A0A5S6Q5S7</accession>
<feature type="region of interest" description="Disordered" evidence="1">
    <location>
        <begin position="1"/>
        <end position="36"/>
    </location>
</feature>
<evidence type="ECO:0000256" key="1">
    <source>
        <dbReference type="SAM" id="MobiDB-lite"/>
    </source>
</evidence>
<dbReference type="AlphaFoldDB" id="A0A5S6Q5S7"/>
<dbReference type="WBParaSite" id="TMUE_1000002575.1">
    <property type="protein sequence ID" value="TMUE_1000002575.1"/>
    <property type="gene ID" value="WBGene00298379"/>
</dbReference>
<sequence length="126" mass="13415">MEKRKTPDAAKAGTAKAPQATANIPKKNANAKKNTKMTRNWLDPAVEVGSTVRASAFGAQKSERSMLKSYRKRMIFIAACMLIVIVGFGLVVIIGAVSVPGIRSGPSGLTETPSTNNTVNTTHLMQ</sequence>
<evidence type="ECO:0000313" key="3">
    <source>
        <dbReference type="Proteomes" id="UP000046395"/>
    </source>
</evidence>
<organism evidence="3 4">
    <name type="scientific">Trichuris muris</name>
    <name type="common">Mouse whipworm</name>
    <dbReference type="NCBI Taxonomy" id="70415"/>
    <lineage>
        <taxon>Eukaryota</taxon>
        <taxon>Metazoa</taxon>
        <taxon>Ecdysozoa</taxon>
        <taxon>Nematoda</taxon>
        <taxon>Enoplea</taxon>
        <taxon>Dorylaimia</taxon>
        <taxon>Trichinellida</taxon>
        <taxon>Trichuridae</taxon>
        <taxon>Trichuris</taxon>
    </lineage>
</organism>
<feature type="compositionally biased region" description="Polar residues" evidence="1">
    <location>
        <begin position="107"/>
        <end position="126"/>
    </location>
</feature>
<keyword evidence="2" id="KW-1133">Transmembrane helix</keyword>
<feature type="compositionally biased region" description="Low complexity" evidence="1">
    <location>
        <begin position="9"/>
        <end position="28"/>
    </location>
</feature>
<evidence type="ECO:0000256" key="2">
    <source>
        <dbReference type="SAM" id="Phobius"/>
    </source>
</evidence>
<reference evidence="4" key="1">
    <citation type="submission" date="2019-12" db="UniProtKB">
        <authorList>
            <consortium name="WormBaseParasite"/>
        </authorList>
    </citation>
    <scope>IDENTIFICATION</scope>
</reference>
<keyword evidence="2" id="KW-0812">Transmembrane</keyword>
<proteinExistence type="predicted"/>
<keyword evidence="2" id="KW-0472">Membrane</keyword>